<evidence type="ECO:0000256" key="1">
    <source>
        <dbReference type="ARBA" id="ARBA00006484"/>
    </source>
</evidence>
<comment type="caution">
    <text evidence="4">The sequence shown here is derived from an EMBL/GenBank/DDBJ whole genome shotgun (WGS) entry which is preliminary data.</text>
</comment>
<dbReference type="InterPro" id="IPR002347">
    <property type="entry name" value="SDR_fam"/>
</dbReference>
<dbReference type="Gene3D" id="3.40.50.720">
    <property type="entry name" value="NAD(P)-binding Rossmann-like Domain"/>
    <property type="match status" value="1"/>
</dbReference>
<evidence type="ECO:0000256" key="3">
    <source>
        <dbReference type="ARBA" id="ARBA00023002"/>
    </source>
</evidence>
<dbReference type="GO" id="GO:0016491">
    <property type="term" value="F:oxidoreductase activity"/>
    <property type="evidence" value="ECO:0007669"/>
    <property type="project" value="UniProtKB-KW"/>
</dbReference>
<dbReference type="Pfam" id="PF00106">
    <property type="entry name" value="adh_short"/>
    <property type="match status" value="1"/>
</dbReference>
<dbReference type="SUPFAM" id="SSF51735">
    <property type="entry name" value="NAD(P)-binding Rossmann-fold domains"/>
    <property type="match status" value="1"/>
</dbReference>
<dbReference type="Proteomes" id="UP001161757">
    <property type="component" value="Unassembled WGS sequence"/>
</dbReference>
<keyword evidence="2" id="KW-0521">NADP</keyword>
<reference evidence="4" key="1">
    <citation type="submission" date="2023-01" db="EMBL/GenBank/DDBJ databases">
        <title>Exophiala dermititidis isolated from Cystic Fibrosis Patient.</title>
        <authorList>
            <person name="Kurbessoian T."/>
            <person name="Crocker A."/>
            <person name="Murante D."/>
            <person name="Hogan D.A."/>
            <person name="Stajich J.E."/>
        </authorList>
    </citation>
    <scope>NUCLEOTIDE SEQUENCE</scope>
    <source>
        <strain evidence="4">Ex8</strain>
    </source>
</reference>
<evidence type="ECO:0000256" key="2">
    <source>
        <dbReference type="ARBA" id="ARBA00022857"/>
    </source>
</evidence>
<name>A0AAN6EK08_EXODE</name>
<dbReference type="InterPro" id="IPR020904">
    <property type="entry name" value="Sc_DH/Rdtase_CS"/>
</dbReference>
<dbReference type="PROSITE" id="PS00061">
    <property type="entry name" value="ADH_SHORT"/>
    <property type="match status" value="1"/>
</dbReference>
<dbReference type="AlphaFoldDB" id="A0AAN6EK08"/>
<dbReference type="PANTHER" id="PTHR43669:SF11">
    <property type="entry name" value="SHORT-CHAIN DEHYDROGENASE_OXIDOREDUCTASE"/>
    <property type="match status" value="1"/>
</dbReference>
<sequence length="260" mass="28692">MPFPYKKVVVTGATSGIGEALARKLVDDGSVVIAVGRRKENLDKLVQEYGHDKVQGIQFDITQLKSIPHFATNIINTHPDLDCIILNAGIQRRSDFSDPDTVDIDVLELEFRTNYLSQLALTKAFLPHFQKKDGQSALIYVTSGLALVPIVRCPNYCAAKAGLHQFILCLREQLKGSRTKVVELFPPAVQTELHDGKHQPDIKNGRAIGMPLDEFTNQAYAGLASGSEQVPVGTAKQAFDAFEVKRQEIFAQMVQAMRGM</sequence>
<comment type="similarity">
    <text evidence="1">Belongs to the short-chain dehydrogenases/reductases (SDR) family.</text>
</comment>
<protein>
    <recommendedName>
        <fullName evidence="6">Short-chain dehydrogenase/oxidoreductase</fullName>
    </recommendedName>
</protein>
<dbReference type="PANTHER" id="PTHR43669">
    <property type="entry name" value="5-KETO-D-GLUCONATE 5-REDUCTASE"/>
    <property type="match status" value="1"/>
</dbReference>
<evidence type="ECO:0008006" key="6">
    <source>
        <dbReference type="Google" id="ProtNLM"/>
    </source>
</evidence>
<keyword evidence="3" id="KW-0560">Oxidoreductase</keyword>
<dbReference type="InterPro" id="IPR036291">
    <property type="entry name" value="NAD(P)-bd_dom_sf"/>
</dbReference>
<dbReference type="PRINTS" id="PR00081">
    <property type="entry name" value="GDHRDH"/>
</dbReference>
<accession>A0AAN6EK08</accession>
<proteinExistence type="inferred from homology"/>
<dbReference type="EMBL" id="JAJGCB010000035">
    <property type="protein sequence ID" value="KAJ8986524.1"/>
    <property type="molecule type" value="Genomic_DNA"/>
</dbReference>
<gene>
    <name evidence="4" type="ORF">HRR80_009341</name>
</gene>
<evidence type="ECO:0000313" key="5">
    <source>
        <dbReference type="Proteomes" id="UP001161757"/>
    </source>
</evidence>
<evidence type="ECO:0000313" key="4">
    <source>
        <dbReference type="EMBL" id="KAJ8986524.1"/>
    </source>
</evidence>
<organism evidence="4 5">
    <name type="scientific">Exophiala dermatitidis</name>
    <name type="common">Black yeast-like fungus</name>
    <name type="synonym">Wangiella dermatitidis</name>
    <dbReference type="NCBI Taxonomy" id="5970"/>
    <lineage>
        <taxon>Eukaryota</taxon>
        <taxon>Fungi</taxon>
        <taxon>Dikarya</taxon>
        <taxon>Ascomycota</taxon>
        <taxon>Pezizomycotina</taxon>
        <taxon>Eurotiomycetes</taxon>
        <taxon>Chaetothyriomycetidae</taxon>
        <taxon>Chaetothyriales</taxon>
        <taxon>Herpotrichiellaceae</taxon>
        <taxon>Exophiala</taxon>
    </lineage>
</organism>